<dbReference type="GO" id="GO:0007165">
    <property type="term" value="P:signal transduction"/>
    <property type="evidence" value="ECO:0007669"/>
    <property type="project" value="UniProtKB-KW"/>
</dbReference>
<dbReference type="PROSITE" id="PS50885">
    <property type="entry name" value="HAMP"/>
    <property type="match status" value="1"/>
</dbReference>
<evidence type="ECO:0000256" key="1">
    <source>
        <dbReference type="ARBA" id="ARBA00004236"/>
    </source>
</evidence>
<dbReference type="CDD" id="cd06225">
    <property type="entry name" value="HAMP"/>
    <property type="match status" value="1"/>
</dbReference>
<dbReference type="SMART" id="SM00283">
    <property type="entry name" value="MA"/>
    <property type="match status" value="1"/>
</dbReference>
<feature type="domain" description="HAMP" evidence="10">
    <location>
        <begin position="71"/>
        <end position="124"/>
    </location>
</feature>
<feature type="transmembrane region" description="Helical" evidence="8">
    <location>
        <begin position="50"/>
        <end position="74"/>
    </location>
</feature>
<dbReference type="PROSITE" id="PS50111">
    <property type="entry name" value="CHEMOTAXIS_TRANSDUC_2"/>
    <property type="match status" value="1"/>
</dbReference>
<organism evidence="11 12">
    <name type="scientific">Pseudobacillus wudalianchiensis</name>
    <dbReference type="NCBI Taxonomy" id="1743143"/>
    <lineage>
        <taxon>Bacteria</taxon>
        <taxon>Bacillati</taxon>
        <taxon>Bacillota</taxon>
        <taxon>Bacilli</taxon>
        <taxon>Bacillales</taxon>
        <taxon>Bacillaceae</taxon>
        <taxon>Pseudobacillus</taxon>
    </lineage>
</organism>
<dbReference type="Proteomes" id="UP000092578">
    <property type="component" value="Unassembled WGS sequence"/>
</dbReference>
<feature type="coiled-coil region" evidence="7">
    <location>
        <begin position="221"/>
        <end position="248"/>
    </location>
</feature>
<comment type="subcellular location">
    <subcellularLocation>
        <location evidence="1">Cell membrane</location>
    </subcellularLocation>
</comment>
<dbReference type="GO" id="GO:0005886">
    <property type="term" value="C:plasma membrane"/>
    <property type="evidence" value="ECO:0007669"/>
    <property type="project" value="UniProtKB-SubCell"/>
</dbReference>
<dbReference type="Gene3D" id="1.10.287.950">
    <property type="entry name" value="Methyl-accepting chemotaxis protein"/>
    <property type="match status" value="1"/>
</dbReference>
<dbReference type="InterPro" id="IPR004089">
    <property type="entry name" value="MCPsignal_dom"/>
</dbReference>
<keyword evidence="4 6" id="KW-0807">Transducer</keyword>
<evidence type="ECO:0000256" key="4">
    <source>
        <dbReference type="ARBA" id="ARBA00023224"/>
    </source>
</evidence>
<feature type="transmembrane region" description="Helical" evidence="8">
    <location>
        <begin position="15"/>
        <end position="38"/>
    </location>
</feature>
<evidence type="ECO:0000313" key="11">
    <source>
        <dbReference type="EMBL" id="OCA88838.1"/>
    </source>
</evidence>
<evidence type="ECO:0000259" key="10">
    <source>
        <dbReference type="PROSITE" id="PS50885"/>
    </source>
</evidence>
<evidence type="ECO:0000313" key="12">
    <source>
        <dbReference type="Proteomes" id="UP000092578"/>
    </source>
</evidence>
<dbReference type="SUPFAM" id="SSF58104">
    <property type="entry name" value="Methyl-accepting chemotaxis protein (MCP) signaling domain"/>
    <property type="match status" value="1"/>
</dbReference>
<accession>A0A1B9AYM8</accession>
<sequence length="429" mass="46958">MRHRSETQFGLRKKLVVLVTLLALITYSTSGFFIYYIYPNYFSWMNETVFTVITLLLGIMWSGILAYIAGGYFVRPLKRLEAATLAAAQGNIKEDVELPESEDEIRSLGIAFNHMLGNLREMVHSIDNNFSLTNESVMQISTEATKASQRAEEIFRTVDEISAGAENSAAAIQSTAESIEDVTHLAAEVQTKAKASAVQAEEMVADLQVNKEIFQSLISGMEKLSVENEQSLEAVKRLETNARKVEQIIQLVGDMAAQTNLLALNASIEAARAGEHGKGFAVVAEEVRKLADESAKAVSGISELIQHIQQEVDQVVQKISSQVQTVGKEVQKGSEANTAIEQMTGKIHEVAEAVQIISKLVDKQLGSIQQTSNQSEEVAAIAEETSAGAIEVTQATKDQTNVMHDIEQAAIQLKKQAEELKSTITQFQL</sequence>
<keyword evidence="12" id="KW-1185">Reference proteome</keyword>
<keyword evidence="8" id="KW-0812">Transmembrane</keyword>
<gene>
    <name evidence="11" type="ORF">A8F95_05205</name>
</gene>
<dbReference type="PANTHER" id="PTHR32089">
    <property type="entry name" value="METHYL-ACCEPTING CHEMOTAXIS PROTEIN MCPB"/>
    <property type="match status" value="1"/>
</dbReference>
<keyword evidence="3 8" id="KW-0472">Membrane</keyword>
<reference evidence="12" key="1">
    <citation type="submission" date="2016-05" db="EMBL/GenBank/DDBJ databases">
        <authorList>
            <person name="Liu B."/>
            <person name="Wang J."/>
            <person name="Zhu Y."/>
            <person name="Liu G."/>
            <person name="Chen Q."/>
            <person name="Chen Z."/>
            <person name="Lan J."/>
            <person name="Che J."/>
            <person name="Ge C."/>
            <person name="Shi H."/>
            <person name="Pan Z."/>
            <person name="Liu X."/>
        </authorList>
    </citation>
    <scope>NUCLEOTIDE SEQUENCE [LARGE SCALE GENOMIC DNA]</scope>
    <source>
        <strain evidence="12">FJAT-27215</strain>
    </source>
</reference>
<evidence type="ECO:0000256" key="2">
    <source>
        <dbReference type="ARBA" id="ARBA00022475"/>
    </source>
</evidence>
<dbReference type="PANTHER" id="PTHR32089:SF112">
    <property type="entry name" value="LYSOZYME-LIKE PROTEIN-RELATED"/>
    <property type="match status" value="1"/>
</dbReference>
<dbReference type="EMBL" id="MAYT01000012">
    <property type="protein sequence ID" value="OCA88838.1"/>
    <property type="molecule type" value="Genomic_DNA"/>
</dbReference>
<dbReference type="Pfam" id="PF00672">
    <property type="entry name" value="HAMP"/>
    <property type="match status" value="1"/>
</dbReference>
<comment type="caution">
    <text evidence="11">The sequence shown here is derived from an EMBL/GenBank/DDBJ whole genome shotgun (WGS) entry which is preliminary data.</text>
</comment>
<keyword evidence="8" id="KW-1133">Transmembrane helix</keyword>
<keyword evidence="7" id="KW-0175">Coiled coil</keyword>
<dbReference type="SMART" id="SM00304">
    <property type="entry name" value="HAMP"/>
    <property type="match status" value="1"/>
</dbReference>
<name>A0A1B9AYM8_9BACI</name>
<dbReference type="AlphaFoldDB" id="A0A1B9AYM8"/>
<evidence type="ECO:0000256" key="5">
    <source>
        <dbReference type="ARBA" id="ARBA00029447"/>
    </source>
</evidence>
<evidence type="ECO:0000256" key="7">
    <source>
        <dbReference type="SAM" id="Coils"/>
    </source>
</evidence>
<evidence type="ECO:0000256" key="6">
    <source>
        <dbReference type="PROSITE-ProRule" id="PRU00284"/>
    </source>
</evidence>
<dbReference type="Pfam" id="PF00015">
    <property type="entry name" value="MCPsignal"/>
    <property type="match status" value="1"/>
</dbReference>
<protein>
    <submittedName>
        <fullName evidence="11">Chemotaxis protein</fullName>
    </submittedName>
</protein>
<evidence type="ECO:0000256" key="8">
    <source>
        <dbReference type="SAM" id="Phobius"/>
    </source>
</evidence>
<proteinExistence type="inferred from homology"/>
<dbReference type="InterPro" id="IPR003660">
    <property type="entry name" value="HAMP_dom"/>
</dbReference>
<evidence type="ECO:0000256" key="3">
    <source>
        <dbReference type="ARBA" id="ARBA00023136"/>
    </source>
</evidence>
<evidence type="ECO:0000259" key="9">
    <source>
        <dbReference type="PROSITE" id="PS50111"/>
    </source>
</evidence>
<keyword evidence="2" id="KW-1003">Cell membrane</keyword>
<feature type="domain" description="Methyl-accepting transducer" evidence="9">
    <location>
        <begin position="143"/>
        <end position="379"/>
    </location>
</feature>
<comment type="similarity">
    <text evidence="5">Belongs to the methyl-accepting chemotaxis (MCP) protein family.</text>
</comment>